<dbReference type="Proteomes" id="UP000199642">
    <property type="component" value="Unassembled WGS sequence"/>
</dbReference>
<protein>
    <recommendedName>
        <fullName evidence="4">Beta-glucosidase</fullName>
    </recommendedName>
</protein>
<feature type="signal peptide" evidence="1">
    <location>
        <begin position="1"/>
        <end position="25"/>
    </location>
</feature>
<evidence type="ECO:0000313" key="2">
    <source>
        <dbReference type="EMBL" id="SFG35663.1"/>
    </source>
</evidence>
<accession>A0A1I2R6I5</accession>
<dbReference type="EMBL" id="FOPC01000003">
    <property type="protein sequence ID" value="SFG35663.1"/>
    <property type="molecule type" value="Genomic_DNA"/>
</dbReference>
<evidence type="ECO:0000313" key="3">
    <source>
        <dbReference type="Proteomes" id="UP000199642"/>
    </source>
</evidence>
<evidence type="ECO:0000256" key="1">
    <source>
        <dbReference type="SAM" id="SignalP"/>
    </source>
</evidence>
<sequence length="80" mass="8616">MTNSINQFIKGGLVLFLLVFMAACSQIEDQATPKQNELKLIPEVLKSMENDGDVTDPNVRKSAGRTFATFNAALGKSGLA</sequence>
<proteinExistence type="predicted"/>
<dbReference type="RefSeq" id="WP_143189477.1">
    <property type="nucleotide sequence ID" value="NZ_FOPC01000003.1"/>
</dbReference>
<feature type="chain" id="PRO_5011566602" description="Beta-glucosidase" evidence="1">
    <location>
        <begin position="26"/>
        <end position="80"/>
    </location>
</feature>
<keyword evidence="3" id="KW-1185">Reference proteome</keyword>
<dbReference type="AlphaFoldDB" id="A0A1I2R6I5"/>
<name>A0A1I2R6I5_9BACT</name>
<gene>
    <name evidence="2" type="ORF">SAMN04487988_10376</name>
</gene>
<organism evidence="2 3">
    <name type="scientific">Algoriphagus hitonicola</name>
    <dbReference type="NCBI Taxonomy" id="435880"/>
    <lineage>
        <taxon>Bacteria</taxon>
        <taxon>Pseudomonadati</taxon>
        <taxon>Bacteroidota</taxon>
        <taxon>Cytophagia</taxon>
        <taxon>Cytophagales</taxon>
        <taxon>Cyclobacteriaceae</taxon>
        <taxon>Algoriphagus</taxon>
    </lineage>
</organism>
<keyword evidence="1" id="KW-0732">Signal</keyword>
<reference evidence="3" key="1">
    <citation type="submission" date="2016-10" db="EMBL/GenBank/DDBJ databases">
        <authorList>
            <person name="Varghese N."/>
            <person name="Submissions S."/>
        </authorList>
    </citation>
    <scope>NUCLEOTIDE SEQUENCE [LARGE SCALE GENOMIC DNA]</scope>
    <source>
        <strain evidence="3">DSM 19315</strain>
    </source>
</reference>
<dbReference type="STRING" id="435880.SAMN04487988_10376"/>
<evidence type="ECO:0008006" key="4">
    <source>
        <dbReference type="Google" id="ProtNLM"/>
    </source>
</evidence>